<feature type="transmembrane region" description="Helical" evidence="1">
    <location>
        <begin position="60"/>
        <end position="79"/>
    </location>
</feature>
<name>A0AA86RFJ0_9EUKA</name>
<feature type="transmembrane region" description="Helical" evidence="1">
    <location>
        <begin position="31"/>
        <end position="53"/>
    </location>
</feature>
<reference evidence="2" key="1">
    <citation type="submission" date="2023-06" db="EMBL/GenBank/DDBJ databases">
        <authorList>
            <person name="Kurt Z."/>
        </authorList>
    </citation>
    <scope>NUCLEOTIDE SEQUENCE</scope>
</reference>
<reference evidence="3 4" key="2">
    <citation type="submission" date="2024-07" db="EMBL/GenBank/DDBJ databases">
        <authorList>
            <person name="Akdeniz Z."/>
        </authorList>
    </citation>
    <scope>NUCLEOTIDE SEQUENCE [LARGE SCALE GENOMIC DNA]</scope>
</reference>
<keyword evidence="1" id="KW-0472">Membrane</keyword>
<keyword evidence="1" id="KW-1133">Transmembrane helix</keyword>
<gene>
    <name evidence="3" type="ORF">HINF_LOCUS40686</name>
    <name evidence="2" type="ORF">HINF_LOCUS60851</name>
</gene>
<accession>A0AA86RFJ0</accession>
<keyword evidence="1" id="KW-0812">Transmembrane</keyword>
<feature type="transmembrane region" description="Helical" evidence="1">
    <location>
        <begin position="198"/>
        <end position="220"/>
    </location>
</feature>
<dbReference type="EMBL" id="CAXDID020000161">
    <property type="protein sequence ID" value="CAL6044706.1"/>
    <property type="molecule type" value="Genomic_DNA"/>
</dbReference>
<evidence type="ECO:0000313" key="3">
    <source>
        <dbReference type="EMBL" id="CAL6044706.1"/>
    </source>
</evidence>
<organism evidence="2">
    <name type="scientific">Hexamita inflata</name>
    <dbReference type="NCBI Taxonomy" id="28002"/>
    <lineage>
        <taxon>Eukaryota</taxon>
        <taxon>Metamonada</taxon>
        <taxon>Diplomonadida</taxon>
        <taxon>Hexamitidae</taxon>
        <taxon>Hexamitinae</taxon>
        <taxon>Hexamita</taxon>
    </lineage>
</organism>
<dbReference type="Proteomes" id="UP001642409">
    <property type="component" value="Unassembled WGS sequence"/>
</dbReference>
<feature type="transmembrane region" description="Helical" evidence="1">
    <location>
        <begin position="122"/>
        <end position="147"/>
    </location>
</feature>
<feature type="transmembrane region" description="Helical" evidence="1">
    <location>
        <begin position="159"/>
        <end position="186"/>
    </location>
</feature>
<sequence length="277" mass="32323">MGSYYSEYPSCVYRSNNPCLNSQYDQTAELYVAYTEIGVYSMLVLLSLIRLFLRNPQIHSVLIPLLALVRLSNYVLQPLNLFANLTFIYRHVYYVLPLAILLVIYSNVIIQWTKFMKRNQRFLKAVLICFSILSLAIFAVSVILYYLCEFYDLPAYKDILVPSTAICMGVCYLILCVVNCVCFYFVKPLYDLHIFSETRLVLISLTISTICFLVYSLLIITESAFELKLKGFYFFCCVQGQVYTTYWWLELIYLVVQCVPMFGLTLLGFRVQRKEME</sequence>
<proteinExistence type="predicted"/>
<comment type="caution">
    <text evidence="2">The sequence shown here is derived from an EMBL/GenBank/DDBJ whole genome shotgun (WGS) entry which is preliminary data.</text>
</comment>
<dbReference type="AlphaFoldDB" id="A0AA86RFJ0"/>
<feature type="transmembrane region" description="Helical" evidence="1">
    <location>
        <begin position="251"/>
        <end position="269"/>
    </location>
</feature>
<evidence type="ECO:0000256" key="1">
    <source>
        <dbReference type="SAM" id="Phobius"/>
    </source>
</evidence>
<dbReference type="EMBL" id="CATOUU010001119">
    <property type="protein sequence ID" value="CAI9973206.1"/>
    <property type="molecule type" value="Genomic_DNA"/>
</dbReference>
<evidence type="ECO:0000313" key="2">
    <source>
        <dbReference type="EMBL" id="CAI9973206.1"/>
    </source>
</evidence>
<keyword evidence="4" id="KW-1185">Reference proteome</keyword>
<evidence type="ECO:0000313" key="4">
    <source>
        <dbReference type="Proteomes" id="UP001642409"/>
    </source>
</evidence>
<protein>
    <submittedName>
        <fullName evidence="2">Uncharacterized protein</fullName>
    </submittedName>
</protein>
<feature type="transmembrane region" description="Helical" evidence="1">
    <location>
        <begin position="91"/>
        <end position="110"/>
    </location>
</feature>